<evidence type="ECO:0000313" key="2">
    <source>
        <dbReference type="EMBL" id="QYS94383.1"/>
    </source>
</evidence>
<protein>
    <submittedName>
        <fullName evidence="2">Uncharacterized protein</fullName>
    </submittedName>
</protein>
<keyword evidence="3" id="KW-1185">Reference proteome</keyword>
<dbReference type="AlphaFoldDB" id="A0A8G0PF80"/>
<name>A0A8G0PF80_9HYPO</name>
<reference evidence="2 3" key="1">
    <citation type="journal article" date="2021" name="BMC Genomics">
        <title>Telomere-to-telomere genome assembly of asparaginase-producing Trichoderma simmonsii.</title>
        <authorList>
            <person name="Chung D."/>
            <person name="Kwon Y.M."/>
            <person name="Yang Y."/>
        </authorList>
    </citation>
    <scope>NUCLEOTIDE SEQUENCE [LARGE SCALE GENOMIC DNA]</scope>
    <source>
        <strain evidence="2 3">GH-Sj1</strain>
    </source>
</reference>
<organism evidence="2 3">
    <name type="scientific">Trichoderma simmonsii</name>
    <dbReference type="NCBI Taxonomy" id="1491479"/>
    <lineage>
        <taxon>Eukaryota</taxon>
        <taxon>Fungi</taxon>
        <taxon>Dikarya</taxon>
        <taxon>Ascomycota</taxon>
        <taxon>Pezizomycotina</taxon>
        <taxon>Sordariomycetes</taxon>
        <taxon>Hypocreomycetidae</taxon>
        <taxon>Hypocreales</taxon>
        <taxon>Hypocreaceae</taxon>
        <taxon>Trichoderma</taxon>
    </lineage>
</organism>
<feature type="region of interest" description="Disordered" evidence="1">
    <location>
        <begin position="63"/>
        <end position="90"/>
    </location>
</feature>
<proteinExistence type="predicted"/>
<sequence length="122" mass="13282">MFRAVRTTERPRIGTQQAVFFCKRCLPSGPPKGSDSSVQRARACRSGLNLNKHRHEKVMDEASMRPDQHFSQDAAPAPIPTSACSADRVSGPYPRRTFAGAITNASAQAPGEKAWRLTGFAP</sequence>
<accession>A0A8G0PF80</accession>
<evidence type="ECO:0000256" key="1">
    <source>
        <dbReference type="SAM" id="MobiDB-lite"/>
    </source>
</evidence>
<gene>
    <name evidence="2" type="ORF">H0G86_001717</name>
</gene>
<dbReference type="EMBL" id="CP075864">
    <property type="protein sequence ID" value="QYS94383.1"/>
    <property type="molecule type" value="Genomic_DNA"/>
</dbReference>
<evidence type="ECO:0000313" key="3">
    <source>
        <dbReference type="Proteomes" id="UP000826661"/>
    </source>
</evidence>
<dbReference type="Proteomes" id="UP000826661">
    <property type="component" value="Chromosome I"/>
</dbReference>